<feature type="non-terminal residue" evidence="1">
    <location>
        <position position="1"/>
    </location>
</feature>
<dbReference type="RefSeq" id="WP_208723336.1">
    <property type="nucleotide sequence ID" value="NZ_RAWB01000941.1"/>
</dbReference>
<reference evidence="2" key="1">
    <citation type="submission" date="2018-09" db="EMBL/GenBank/DDBJ databases">
        <authorList>
            <person name="Livingstone P.G."/>
            <person name="Whitworth D.E."/>
        </authorList>
    </citation>
    <scope>NUCLEOTIDE SEQUENCE [LARGE SCALE GENOMIC DNA]</scope>
    <source>
        <strain evidence="2">CA051B</strain>
    </source>
</reference>
<organism evidence="1 2">
    <name type="scientific">Corallococcus llansteffanensis</name>
    <dbReference type="NCBI Taxonomy" id="2316731"/>
    <lineage>
        <taxon>Bacteria</taxon>
        <taxon>Pseudomonadati</taxon>
        <taxon>Myxococcota</taxon>
        <taxon>Myxococcia</taxon>
        <taxon>Myxococcales</taxon>
        <taxon>Cystobacterineae</taxon>
        <taxon>Myxococcaceae</taxon>
        <taxon>Corallococcus</taxon>
    </lineage>
</organism>
<proteinExistence type="predicted"/>
<sequence>PGTQPPDVSGLLSSDALTRLRSRYNNKPSDPVAELSRSSIQALYSQSSDLLEEMMSEFYSPQKFARVQDFTQFARDREQIVIALLAARMGNRRMYLALHFYWGLMVGLSPAEIAHRLLFISFYSGIDTLTSALETFSAVLNKLQSLTNAARTDEALEPRAIMGELKALFP</sequence>
<evidence type="ECO:0000313" key="1">
    <source>
        <dbReference type="EMBL" id="RKH37210.1"/>
    </source>
</evidence>
<dbReference type="SUPFAM" id="SSF69118">
    <property type="entry name" value="AhpD-like"/>
    <property type="match status" value="1"/>
</dbReference>
<dbReference type="Gene3D" id="1.20.1290.10">
    <property type="entry name" value="AhpD-like"/>
    <property type="match status" value="1"/>
</dbReference>
<evidence type="ECO:0000313" key="2">
    <source>
        <dbReference type="Proteomes" id="UP000272888"/>
    </source>
</evidence>
<name>A0A3A8N0W3_9BACT</name>
<dbReference type="EMBL" id="RAWB01000941">
    <property type="protein sequence ID" value="RKH37210.1"/>
    <property type="molecule type" value="Genomic_DNA"/>
</dbReference>
<accession>A0A3A8N0W3</accession>
<protein>
    <submittedName>
        <fullName evidence="1">Uncharacterized protein</fullName>
    </submittedName>
</protein>
<gene>
    <name evidence="1" type="ORF">D7V93_42295</name>
</gene>
<keyword evidence="2" id="KW-1185">Reference proteome</keyword>
<dbReference type="InterPro" id="IPR029032">
    <property type="entry name" value="AhpD-like"/>
</dbReference>
<comment type="caution">
    <text evidence="1">The sequence shown here is derived from an EMBL/GenBank/DDBJ whole genome shotgun (WGS) entry which is preliminary data.</text>
</comment>
<dbReference type="Proteomes" id="UP000272888">
    <property type="component" value="Unassembled WGS sequence"/>
</dbReference>
<dbReference type="AlphaFoldDB" id="A0A3A8N0W3"/>